<evidence type="ECO:0008006" key="4">
    <source>
        <dbReference type="Google" id="ProtNLM"/>
    </source>
</evidence>
<organism evidence="2 3">
    <name type="scientific">Aquipseudomonas guryensis</name>
    <dbReference type="NCBI Taxonomy" id="2759165"/>
    <lineage>
        <taxon>Bacteria</taxon>
        <taxon>Pseudomonadati</taxon>
        <taxon>Pseudomonadota</taxon>
        <taxon>Gammaproteobacteria</taxon>
        <taxon>Pseudomonadales</taxon>
        <taxon>Pseudomonadaceae</taxon>
        <taxon>Aquipseudomonas</taxon>
    </lineage>
</organism>
<comment type="caution">
    <text evidence="2">The sequence shown here is derived from an EMBL/GenBank/DDBJ whole genome shotgun (WGS) entry which is preliminary data.</text>
</comment>
<dbReference type="Proteomes" id="UP000581189">
    <property type="component" value="Unassembled WGS sequence"/>
</dbReference>
<evidence type="ECO:0000313" key="2">
    <source>
        <dbReference type="EMBL" id="MBB1519019.1"/>
    </source>
</evidence>
<proteinExistence type="predicted"/>
<gene>
    <name evidence="2" type="ORF">H3H45_07175</name>
</gene>
<feature type="transmembrane region" description="Helical" evidence="1">
    <location>
        <begin position="67"/>
        <end position="84"/>
    </location>
</feature>
<dbReference type="EMBL" id="JACJFN010000001">
    <property type="protein sequence ID" value="MBB1519019.1"/>
    <property type="molecule type" value="Genomic_DNA"/>
</dbReference>
<evidence type="ECO:0000256" key="1">
    <source>
        <dbReference type="SAM" id="Phobius"/>
    </source>
</evidence>
<feature type="transmembrane region" description="Helical" evidence="1">
    <location>
        <begin position="41"/>
        <end position="61"/>
    </location>
</feature>
<accession>A0A7W4DAH7</accession>
<reference evidence="2 3" key="1">
    <citation type="submission" date="2020-08" db="EMBL/GenBank/DDBJ databases">
        <authorList>
            <person name="Kim C.M."/>
        </authorList>
    </citation>
    <scope>NUCLEOTIDE SEQUENCE [LARGE SCALE GENOMIC DNA]</scope>
    <source>
        <strain evidence="2 3">SR9</strain>
    </source>
</reference>
<sequence length="215" mass="24581">MELRFSMDAADLQQLTEDIIASRLARHEHSFERLAHWQARLLAPLTLSLIVLLLALLPLLVQGRYDVPSAIATLLVIGLLVLLWRRVAEPWLQRAVQAGQPRNARIRQRSAARLERSLRRQLSRSLTRLRGLHVWTLDEQGVLLSTPDGQQQRIAWRQLECVAESDHFYRLASRAQQRLGLAYTLSKHSCEMDAATYRAGLAQVLARCRNASRRP</sequence>
<keyword evidence="1" id="KW-1133">Transmembrane helix</keyword>
<evidence type="ECO:0000313" key="3">
    <source>
        <dbReference type="Proteomes" id="UP000581189"/>
    </source>
</evidence>
<keyword evidence="1" id="KW-0472">Membrane</keyword>
<keyword evidence="1" id="KW-0812">Transmembrane</keyword>
<name>A0A7W4DAH7_9GAMM</name>
<dbReference type="AlphaFoldDB" id="A0A7W4DAH7"/>
<protein>
    <recommendedName>
        <fullName evidence="4">YcxB-like protein</fullName>
    </recommendedName>
</protein>
<dbReference type="RefSeq" id="WP_182833010.1">
    <property type="nucleotide sequence ID" value="NZ_JACJFN010000001.1"/>
</dbReference>
<keyword evidence="3" id="KW-1185">Reference proteome</keyword>